<feature type="domain" description="Exonuclease" evidence="7">
    <location>
        <begin position="13"/>
        <end position="186"/>
    </location>
</feature>
<evidence type="ECO:0000256" key="2">
    <source>
        <dbReference type="ARBA" id="ARBA00022722"/>
    </source>
</evidence>
<evidence type="ECO:0000256" key="6">
    <source>
        <dbReference type="HAMAP-Rule" id="MF_00045"/>
    </source>
</evidence>
<dbReference type="NCBIfam" id="NF003765">
    <property type="entry name" value="PRK05359.1"/>
    <property type="match status" value="1"/>
</dbReference>
<dbReference type="Gene3D" id="3.30.420.10">
    <property type="entry name" value="Ribonuclease H-like superfamily/Ribonuclease H"/>
    <property type="match status" value="1"/>
</dbReference>
<dbReference type="HOGENOM" id="CLU_064761_2_0_6"/>
<dbReference type="EMBL" id="CP000285">
    <property type="protein sequence ID" value="ABE58625.1"/>
    <property type="molecule type" value="Genomic_DNA"/>
</dbReference>
<dbReference type="GeneID" id="95334010"/>
<name>Q1QY33_CHRI1</name>
<keyword evidence="6" id="KW-0963">Cytoplasm</keyword>
<dbReference type="PANTHER" id="PTHR11046">
    <property type="entry name" value="OLIGORIBONUCLEASE, MITOCHONDRIAL"/>
    <property type="match status" value="1"/>
</dbReference>
<proteinExistence type="inferred from homology"/>
<dbReference type="SMART" id="SM00479">
    <property type="entry name" value="EXOIII"/>
    <property type="match status" value="1"/>
</dbReference>
<dbReference type="HAMAP" id="MF_00045">
    <property type="entry name" value="Oligoribonuclease"/>
    <property type="match status" value="1"/>
</dbReference>
<accession>Q1QY33</accession>
<dbReference type="eggNOG" id="COG1949">
    <property type="taxonomic scope" value="Bacteria"/>
</dbReference>
<keyword evidence="4 6" id="KW-0269">Exonuclease</keyword>
<comment type="similarity">
    <text evidence="1 6">Belongs to the oligoribonuclease family.</text>
</comment>
<keyword evidence="2 6" id="KW-0540">Nuclease</keyword>
<dbReference type="InterPro" id="IPR013520">
    <property type="entry name" value="Ribonucl_H"/>
</dbReference>
<comment type="subcellular location">
    <subcellularLocation>
        <location evidence="6">Cytoplasm</location>
    </subcellularLocation>
</comment>
<dbReference type="Pfam" id="PF00929">
    <property type="entry name" value="RNase_T"/>
    <property type="match status" value="1"/>
</dbReference>
<organism evidence="8 9">
    <name type="scientific">Chromohalobacter israelensis (strain ATCC BAA-138 / DSM 3043 / CIP 106854 / NCIMB 13768 / 1H11)</name>
    <name type="common">Chromohalobacter salexigens</name>
    <dbReference type="NCBI Taxonomy" id="290398"/>
    <lineage>
        <taxon>Bacteria</taxon>
        <taxon>Pseudomonadati</taxon>
        <taxon>Pseudomonadota</taxon>
        <taxon>Gammaproteobacteria</taxon>
        <taxon>Oceanospirillales</taxon>
        <taxon>Halomonadaceae</taxon>
        <taxon>Chromohalobacter</taxon>
    </lineage>
</organism>
<evidence type="ECO:0000256" key="1">
    <source>
        <dbReference type="ARBA" id="ARBA00009921"/>
    </source>
</evidence>
<reference evidence="8 9" key="1">
    <citation type="journal article" date="2011" name="Stand. Genomic Sci.">
        <title>Complete genome sequence of the halophilic and highly halotolerant Chromohalobacter salexigens type strain (1H11(T)).</title>
        <authorList>
            <person name="Copeland A."/>
            <person name="O'Connor K."/>
            <person name="Lucas S."/>
            <person name="Lapidus A."/>
            <person name="Berry K.W."/>
            <person name="Detter J.C."/>
            <person name="Del Rio T.G."/>
            <person name="Hammon N."/>
            <person name="Dalin E."/>
            <person name="Tice H."/>
            <person name="Pitluck S."/>
            <person name="Bruce D."/>
            <person name="Goodwin L."/>
            <person name="Han C."/>
            <person name="Tapia R."/>
            <person name="Saunders E."/>
            <person name="Schmutz J."/>
            <person name="Brettin T."/>
            <person name="Larimer F."/>
            <person name="Land M."/>
            <person name="Hauser L."/>
            <person name="Vargas C."/>
            <person name="Nieto J.J."/>
            <person name="Kyrpides N.C."/>
            <person name="Ivanova N."/>
            <person name="Goker M."/>
            <person name="Klenk H.P."/>
            <person name="Csonka L.N."/>
            <person name="Woyke T."/>
        </authorList>
    </citation>
    <scope>NUCLEOTIDE SEQUENCE [LARGE SCALE GENOMIC DNA]</scope>
    <source>
        <strain evidence="9">ATCC BAA-138 / DSM 3043 / CIP 106854 / NCIMB 13768 / 1H11</strain>
    </source>
</reference>
<dbReference type="PANTHER" id="PTHR11046:SF0">
    <property type="entry name" value="OLIGORIBONUCLEASE, MITOCHONDRIAL"/>
    <property type="match status" value="1"/>
</dbReference>
<dbReference type="InterPro" id="IPR012337">
    <property type="entry name" value="RNaseH-like_sf"/>
</dbReference>
<dbReference type="InterPro" id="IPR022894">
    <property type="entry name" value="Oligoribonuclease"/>
</dbReference>
<dbReference type="Proteomes" id="UP000000239">
    <property type="component" value="Chromosome"/>
</dbReference>
<dbReference type="STRING" id="290398.Csal_1270"/>
<dbReference type="EC" id="3.1.-.-" evidence="6"/>
<dbReference type="SUPFAM" id="SSF53098">
    <property type="entry name" value="Ribonuclease H-like"/>
    <property type="match status" value="1"/>
</dbReference>
<dbReference type="CDD" id="cd06135">
    <property type="entry name" value="Orn"/>
    <property type="match status" value="1"/>
</dbReference>
<keyword evidence="9" id="KW-1185">Reference proteome</keyword>
<evidence type="ECO:0000256" key="3">
    <source>
        <dbReference type="ARBA" id="ARBA00022801"/>
    </source>
</evidence>
<evidence type="ECO:0000256" key="4">
    <source>
        <dbReference type="ARBA" id="ARBA00022839"/>
    </source>
</evidence>
<dbReference type="FunFam" id="3.30.420.10:FF:000003">
    <property type="entry name" value="Oligoribonuclease"/>
    <property type="match status" value="1"/>
</dbReference>
<evidence type="ECO:0000256" key="5">
    <source>
        <dbReference type="ARBA" id="ARBA00070964"/>
    </source>
</evidence>
<keyword evidence="3 6" id="KW-0378">Hydrolase</keyword>
<dbReference type="GO" id="GO:0000175">
    <property type="term" value="F:3'-5'-RNA exonuclease activity"/>
    <property type="evidence" value="ECO:0007669"/>
    <property type="project" value="InterPro"/>
</dbReference>
<dbReference type="OrthoDB" id="9801329at2"/>
<feature type="active site" evidence="6">
    <location>
        <position position="135"/>
    </location>
</feature>
<gene>
    <name evidence="6" type="primary">orn</name>
    <name evidence="8" type="ordered locus">Csal_1270</name>
</gene>
<evidence type="ECO:0000259" key="7">
    <source>
        <dbReference type="SMART" id="SM00479"/>
    </source>
</evidence>
<dbReference type="RefSeq" id="WP_011506571.1">
    <property type="nucleotide sequence ID" value="NC_007963.1"/>
</dbReference>
<dbReference type="KEGG" id="csa:Csal_1270"/>
<evidence type="ECO:0000313" key="8">
    <source>
        <dbReference type="EMBL" id="ABE58625.1"/>
    </source>
</evidence>
<sequence>MASEQPQAPRSDLLVWIDLEMTGLDPQRERIIEVATLITDNDLNLVAEGPVLAVHQPDALLAGMDEWNTRTHGDSGLTQRVRESRIDTAEAERQTLAFLKRYVTPNSSPMCGNSVHQDRRFLVREMPELADFFHYRNLDVSTLKELAKRWNPQALEGFEKRNTHQAMDDIRESLAELAHYRQTFLRV</sequence>
<evidence type="ECO:0000313" key="9">
    <source>
        <dbReference type="Proteomes" id="UP000000239"/>
    </source>
</evidence>
<dbReference type="InterPro" id="IPR036397">
    <property type="entry name" value="RNaseH_sf"/>
</dbReference>
<comment type="function">
    <text evidence="6">3'-to-5' exoribonuclease specific for small oligoribonucleotides.</text>
</comment>
<dbReference type="GO" id="GO:0005737">
    <property type="term" value="C:cytoplasm"/>
    <property type="evidence" value="ECO:0007669"/>
    <property type="project" value="UniProtKB-SubCell"/>
</dbReference>
<dbReference type="GO" id="GO:0003676">
    <property type="term" value="F:nucleic acid binding"/>
    <property type="evidence" value="ECO:0007669"/>
    <property type="project" value="InterPro"/>
</dbReference>
<dbReference type="AlphaFoldDB" id="Q1QY33"/>
<protein>
    <recommendedName>
        <fullName evidence="5 6">Oligoribonuclease</fullName>
        <ecNumber evidence="6">3.1.-.-</ecNumber>
    </recommendedName>
</protein>
<dbReference type="GO" id="GO:0006259">
    <property type="term" value="P:DNA metabolic process"/>
    <property type="evidence" value="ECO:0007669"/>
    <property type="project" value="UniProtKB-ARBA"/>
</dbReference>